<keyword evidence="6 7" id="KW-0539">Nucleus</keyword>
<comment type="function">
    <text evidence="7">Required for pre-mRNA splicing.</text>
</comment>
<dbReference type="Proteomes" id="UP000614601">
    <property type="component" value="Unassembled WGS sequence"/>
</dbReference>
<dbReference type="Proteomes" id="UP000783686">
    <property type="component" value="Unassembled WGS sequence"/>
</dbReference>
<keyword evidence="5 7" id="KW-0508">mRNA splicing</keyword>
<keyword evidence="4 7" id="KW-0747">Spliceosome</keyword>
<gene>
    <name evidence="9" type="ORF">BOKJ2_LOCUS13318</name>
</gene>
<evidence type="ECO:0000256" key="6">
    <source>
        <dbReference type="ARBA" id="ARBA00023242"/>
    </source>
</evidence>
<dbReference type="GO" id="GO:0000398">
    <property type="term" value="P:mRNA splicing, via spliceosome"/>
    <property type="evidence" value="ECO:0007669"/>
    <property type="project" value="UniProtKB-UniRule"/>
</dbReference>
<dbReference type="InterPro" id="IPR005037">
    <property type="entry name" value="PRP38"/>
</dbReference>
<keyword evidence="3 7" id="KW-0507">mRNA processing</keyword>
<keyword evidence="10" id="KW-1185">Reference proteome</keyword>
<proteinExistence type="inferred from homology"/>
<evidence type="ECO:0000313" key="10">
    <source>
        <dbReference type="Proteomes" id="UP000614601"/>
    </source>
</evidence>
<evidence type="ECO:0000256" key="8">
    <source>
        <dbReference type="SAM" id="MobiDB-lite"/>
    </source>
</evidence>
<dbReference type="EMBL" id="CAJFDH010000006">
    <property type="protein sequence ID" value="CAD5229259.1"/>
    <property type="molecule type" value="Genomic_DNA"/>
</dbReference>
<organism evidence="9 10">
    <name type="scientific">Bursaphelenchus okinawaensis</name>
    <dbReference type="NCBI Taxonomy" id="465554"/>
    <lineage>
        <taxon>Eukaryota</taxon>
        <taxon>Metazoa</taxon>
        <taxon>Ecdysozoa</taxon>
        <taxon>Nematoda</taxon>
        <taxon>Chromadorea</taxon>
        <taxon>Rhabditida</taxon>
        <taxon>Tylenchina</taxon>
        <taxon>Tylenchomorpha</taxon>
        <taxon>Aphelenchoidea</taxon>
        <taxon>Aphelenchoididae</taxon>
        <taxon>Bursaphelenchus</taxon>
    </lineage>
</organism>
<comment type="caution">
    <text evidence="9">The sequence shown here is derived from an EMBL/GenBank/DDBJ whole genome shotgun (WGS) entry which is preliminary data.</text>
</comment>
<name>A0A811LME4_9BILA</name>
<dbReference type="AlphaFoldDB" id="A0A811LME4"/>
<evidence type="ECO:0000256" key="3">
    <source>
        <dbReference type="ARBA" id="ARBA00022664"/>
    </source>
</evidence>
<sequence length="288" mass="33080">MDLQDTPSNFKELMGFDVANEYVHEDQEYSGGVPNIQKLGKNNNTLPLWGNMTTMNMNTLLLENIVQSAYYKNVLTELTTFQQLVEQILHKVTHLEPWERGTRKTFGMGGMCGGVRGVGAGGVISTVFCVLYKLFAIKLTRKQLVSMINSTQSVMLRGVGFLYIRYTQPPTDFWAWFEPYLDDDEELDPKAGGGDYQTIGDVVKTFLTRLEWYGTLFPRIPVPIQKDIDAKLHPGRTVYREPRTESSSRRRDVTDRPIKKTRCGHHLRHHHCRKHKKRCPTKAKKESQ</sequence>
<evidence type="ECO:0000256" key="1">
    <source>
        <dbReference type="ARBA" id="ARBA00004123"/>
    </source>
</evidence>
<dbReference type="PANTHER" id="PTHR23142">
    <property type="entry name" value="PRE-MRNA-SPLICING FACTOR 38A-RELATED"/>
    <property type="match status" value="1"/>
</dbReference>
<evidence type="ECO:0000256" key="2">
    <source>
        <dbReference type="ARBA" id="ARBA00006164"/>
    </source>
</evidence>
<evidence type="ECO:0000256" key="5">
    <source>
        <dbReference type="ARBA" id="ARBA00023187"/>
    </source>
</evidence>
<dbReference type="GO" id="GO:0005681">
    <property type="term" value="C:spliceosomal complex"/>
    <property type="evidence" value="ECO:0007669"/>
    <property type="project" value="UniProtKB-KW"/>
</dbReference>
<accession>A0A811LME4</accession>
<evidence type="ECO:0000256" key="7">
    <source>
        <dbReference type="RuleBase" id="RU367025"/>
    </source>
</evidence>
<comment type="similarity">
    <text evidence="2 7">Belongs to the PRP38 family.</text>
</comment>
<dbReference type="Pfam" id="PF03371">
    <property type="entry name" value="PRP38"/>
    <property type="match status" value="1"/>
</dbReference>
<dbReference type="EMBL" id="CAJFCW020000006">
    <property type="protein sequence ID" value="CAG9126166.1"/>
    <property type="molecule type" value="Genomic_DNA"/>
</dbReference>
<evidence type="ECO:0000256" key="4">
    <source>
        <dbReference type="ARBA" id="ARBA00022728"/>
    </source>
</evidence>
<comment type="subcellular location">
    <subcellularLocation>
        <location evidence="1 7">Nucleus</location>
    </subcellularLocation>
</comment>
<reference evidence="9" key="1">
    <citation type="submission" date="2020-09" db="EMBL/GenBank/DDBJ databases">
        <authorList>
            <person name="Kikuchi T."/>
        </authorList>
    </citation>
    <scope>NUCLEOTIDE SEQUENCE</scope>
    <source>
        <strain evidence="9">SH1</strain>
    </source>
</reference>
<protein>
    <recommendedName>
        <fullName evidence="7">Pre-mRNA-splicing factor 38</fullName>
    </recommendedName>
</protein>
<evidence type="ECO:0000313" key="9">
    <source>
        <dbReference type="EMBL" id="CAD5229259.1"/>
    </source>
</evidence>
<feature type="region of interest" description="Disordered" evidence="8">
    <location>
        <begin position="235"/>
        <end position="256"/>
    </location>
</feature>
<dbReference type="OrthoDB" id="3881at2759"/>